<feature type="region of interest" description="Disordered" evidence="1">
    <location>
        <begin position="276"/>
        <end position="361"/>
    </location>
</feature>
<accession>D5H5J0</accession>
<feature type="transmembrane region" description="Helical" evidence="2">
    <location>
        <begin position="48"/>
        <end position="67"/>
    </location>
</feature>
<protein>
    <submittedName>
        <fullName evidence="3">Uncharacterized protein</fullName>
    </submittedName>
</protein>
<dbReference type="HOGENOM" id="CLU_542772_0_0_10"/>
<feature type="compositionally biased region" description="Acidic residues" evidence="1">
    <location>
        <begin position="346"/>
        <end position="361"/>
    </location>
</feature>
<evidence type="ECO:0000313" key="3">
    <source>
        <dbReference type="EMBL" id="CBH23295.1"/>
    </source>
</evidence>
<reference evidence="3 4" key="1">
    <citation type="journal article" date="2010" name="ISME J.">
        <title>Fine-scale evolution: genomic, phenotypic and ecological differentiation in two coexisting Salinibacter ruber strains.</title>
        <authorList>
            <person name="Pena A."/>
            <person name="Teeling H."/>
            <person name="Huerta-Cepas J."/>
            <person name="Santos F."/>
            <person name="Yarza P."/>
            <person name="Brito-Echeverria J."/>
            <person name="Lucio M."/>
            <person name="Schmitt-Kopplin P."/>
            <person name="Meseguer I."/>
            <person name="Schenowitz C."/>
            <person name="Dossat C."/>
            <person name="Barbe V."/>
            <person name="Dopazo J."/>
            <person name="Rossello-Mora R."/>
            <person name="Schuler M."/>
            <person name="Glockner F.O."/>
            <person name="Amann R."/>
            <person name="Gabaldon T."/>
            <person name="Anton J."/>
        </authorList>
    </citation>
    <scope>NUCLEOTIDE SEQUENCE [LARGE SCALE GENOMIC DNA]</scope>
    <source>
        <strain evidence="3 4">M8</strain>
    </source>
</reference>
<keyword evidence="2" id="KW-0812">Transmembrane</keyword>
<dbReference type="PATRIC" id="fig|761659.10.peg.429"/>
<reference evidence="4" key="2">
    <citation type="submission" date="2010-04" db="EMBL/GenBank/DDBJ databases">
        <title>Genome sequence of Salinibacter ruber M8.</title>
        <authorList>
            <consortium name="Genoscope"/>
        </authorList>
    </citation>
    <scope>NUCLEOTIDE SEQUENCE [LARGE SCALE GENOMIC DNA]</scope>
    <source>
        <strain evidence="4">M8</strain>
    </source>
</reference>
<keyword evidence="2" id="KW-1133">Transmembrane helix</keyword>
<evidence type="ECO:0000256" key="2">
    <source>
        <dbReference type="SAM" id="Phobius"/>
    </source>
</evidence>
<evidence type="ECO:0000256" key="1">
    <source>
        <dbReference type="SAM" id="MobiDB-lite"/>
    </source>
</evidence>
<feature type="compositionally biased region" description="Basic and acidic residues" evidence="1">
    <location>
        <begin position="287"/>
        <end position="329"/>
    </location>
</feature>
<proteinExistence type="predicted"/>
<sequence>MAQCRLLSKKELEGEGGVTNSGLCAAIRIPEPFLPFGYQRPMHRTVSAGLRLVLLVGVLLITGVNSGHAQAPRGTGNGTAALEGWPRSLPTLLDEMGQDAPYLLPRIDSMALDYRYAATDTTSRWSFVVNWRPAERVLYEGEVLPWRERPAGVRMTNVELRANVRVDGEKRAEMIIGVDSMALRPVPDRFAFNVTVPHERVFLDVSPTEARRILAEGATLEGLVVERMGFTSDAAERTPRTGDGEARERRPEPSRSPSIYRPRSRIYIGWRVAPRPYYVGGQDEDDDRTRRPRGETVGRSAADTERSEKTGRDERTEGRRGARDDSGKEGEDDEADTEGRSRVEEILSDEDDEEDEDEEETDLGIPALGAAAAVGIVAFAGGTAGLYGRGDAPIGLASGYTHPRGGVQLQAAVNSAVLEDGPDQELSVRALGFYDVFESRVQPALGLGAHIDPQAGRDWDPVVSAGVVGNLGRVVLYGGLDVVHGTPEVGISYNFRYDGGDE</sequence>
<feature type="region of interest" description="Disordered" evidence="1">
    <location>
        <begin position="231"/>
        <end position="260"/>
    </location>
</feature>
<dbReference type="AlphaFoldDB" id="D5H5J0"/>
<organism evidence="3 4">
    <name type="scientific">Salinibacter ruber (strain M8)</name>
    <dbReference type="NCBI Taxonomy" id="761659"/>
    <lineage>
        <taxon>Bacteria</taxon>
        <taxon>Pseudomonadati</taxon>
        <taxon>Rhodothermota</taxon>
        <taxon>Rhodothermia</taxon>
        <taxon>Rhodothermales</taxon>
        <taxon>Salinibacteraceae</taxon>
        <taxon>Salinibacter</taxon>
    </lineage>
</organism>
<name>D5H5J0_SALRM</name>
<keyword evidence="2" id="KW-0472">Membrane</keyword>
<dbReference type="KEGG" id="srm:SRM_00374"/>
<dbReference type="Proteomes" id="UP000000933">
    <property type="component" value="Chromosome"/>
</dbReference>
<feature type="compositionally biased region" description="Basic and acidic residues" evidence="1">
    <location>
        <begin position="234"/>
        <end position="253"/>
    </location>
</feature>
<gene>
    <name evidence="3" type="ordered locus">SRM_00374</name>
</gene>
<dbReference type="EMBL" id="FP565814">
    <property type="protein sequence ID" value="CBH23295.1"/>
    <property type="molecule type" value="Genomic_DNA"/>
</dbReference>
<evidence type="ECO:0000313" key="4">
    <source>
        <dbReference type="Proteomes" id="UP000000933"/>
    </source>
</evidence>